<dbReference type="EMBL" id="DSOK01000201">
    <property type="protein sequence ID" value="HEN15205.1"/>
    <property type="molecule type" value="Genomic_DNA"/>
</dbReference>
<evidence type="ECO:0000313" key="2">
    <source>
        <dbReference type="EMBL" id="HEN15205.1"/>
    </source>
</evidence>
<dbReference type="CDD" id="cd04301">
    <property type="entry name" value="NAT_SF"/>
    <property type="match status" value="1"/>
</dbReference>
<evidence type="ECO:0000259" key="1">
    <source>
        <dbReference type="PROSITE" id="PS51186"/>
    </source>
</evidence>
<dbReference type="SUPFAM" id="SSF55729">
    <property type="entry name" value="Acyl-CoA N-acyltransferases (Nat)"/>
    <property type="match status" value="1"/>
</dbReference>
<dbReference type="InterPro" id="IPR016181">
    <property type="entry name" value="Acyl_CoA_acyltransferase"/>
</dbReference>
<dbReference type="AlphaFoldDB" id="A0A7C2JYU5"/>
<dbReference type="Gene3D" id="3.40.630.30">
    <property type="match status" value="1"/>
</dbReference>
<reference evidence="2" key="1">
    <citation type="journal article" date="2020" name="mSystems">
        <title>Genome- and Community-Level Interaction Insights into Carbon Utilization and Element Cycling Functions of Hydrothermarchaeota in Hydrothermal Sediment.</title>
        <authorList>
            <person name="Zhou Z."/>
            <person name="Liu Y."/>
            <person name="Xu W."/>
            <person name="Pan J."/>
            <person name="Luo Z.H."/>
            <person name="Li M."/>
        </authorList>
    </citation>
    <scope>NUCLEOTIDE SEQUENCE [LARGE SCALE GENOMIC DNA]</scope>
    <source>
        <strain evidence="2">SpSt-339</strain>
    </source>
</reference>
<dbReference type="Pfam" id="PF13527">
    <property type="entry name" value="Acetyltransf_9"/>
    <property type="match status" value="1"/>
</dbReference>
<comment type="caution">
    <text evidence="2">The sequence shown here is derived from an EMBL/GenBank/DDBJ whole genome shotgun (WGS) entry which is preliminary data.</text>
</comment>
<dbReference type="InterPro" id="IPR000182">
    <property type="entry name" value="GNAT_dom"/>
</dbReference>
<sequence>MPRPVMIRAEQTEDALGIRRVLLAAFPTPDESELVDDLRAAGRLMISLVAMAAEDLVGHIAFSPVTLGSVSGGVGLAPLAVTPDHQRRGIGSALVRAGLEASRAGGASFVVVLGDPGYYGRFGFQPASRWHLTDDYHGGEAFQAVVFRPEGLSARGGRVHYAPEFARFGPNESPGESVGTD</sequence>
<name>A0A7C2JYU5_9PLAN</name>
<organism evidence="2">
    <name type="scientific">Schlesneria paludicola</name>
    <dbReference type="NCBI Taxonomy" id="360056"/>
    <lineage>
        <taxon>Bacteria</taxon>
        <taxon>Pseudomonadati</taxon>
        <taxon>Planctomycetota</taxon>
        <taxon>Planctomycetia</taxon>
        <taxon>Planctomycetales</taxon>
        <taxon>Planctomycetaceae</taxon>
        <taxon>Schlesneria</taxon>
    </lineage>
</organism>
<feature type="domain" description="N-acetyltransferase" evidence="1">
    <location>
        <begin position="5"/>
        <end position="149"/>
    </location>
</feature>
<proteinExistence type="predicted"/>
<accession>A0A7C2JYU5</accession>
<keyword evidence="2" id="KW-0808">Transferase</keyword>
<dbReference type="GO" id="GO:0016747">
    <property type="term" value="F:acyltransferase activity, transferring groups other than amino-acyl groups"/>
    <property type="evidence" value="ECO:0007669"/>
    <property type="project" value="InterPro"/>
</dbReference>
<dbReference type="PROSITE" id="PS51186">
    <property type="entry name" value="GNAT"/>
    <property type="match status" value="1"/>
</dbReference>
<protein>
    <submittedName>
        <fullName evidence="2">N-acetyltransferase</fullName>
    </submittedName>
</protein>
<gene>
    <name evidence="2" type="ORF">ENQ76_07035</name>
</gene>